<reference evidence="9 10" key="1">
    <citation type="submission" date="2016-10" db="EMBL/GenBank/DDBJ databases">
        <authorList>
            <person name="de Groot N.N."/>
        </authorList>
    </citation>
    <scope>NUCLEOTIDE SEQUENCE [LARGE SCALE GENOMIC DNA]</scope>
    <source>
        <strain evidence="9 10">CGMCC 1.11030</strain>
    </source>
</reference>
<evidence type="ECO:0000256" key="2">
    <source>
        <dbReference type="ARBA" id="ARBA00022448"/>
    </source>
</evidence>
<dbReference type="Gene3D" id="3.30.70.1450">
    <property type="entry name" value="Regulator of K+ conductance, C-terminal domain"/>
    <property type="match status" value="2"/>
</dbReference>
<dbReference type="NCBIfam" id="NF007031">
    <property type="entry name" value="PRK09496.1-2"/>
    <property type="match status" value="1"/>
</dbReference>
<dbReference type="SUPFAM" id="SSF116726">
    <property type="entry name" value="TrkA C-terminal domain-like"/>
    <property type="match status" value="2"/>
</dbReference>
<feature type="domain" description="RCK N-terminal" evidence="7">
    <location>
        <begin position="1"/>
        <end position="124"/>
    </location>
</feature>
<evidence type="ECO:0000256" key="5">
    <source>
        <dbReference type="ARBA" id="ARBA00023027"/>
    </source>
</evidence>
<feature type="domain" description="RCK C-terminal" evidence="8">
    <location>
        <begin position="372"/>
        <end position="453"/>
    </location>
</feature>
<evidence type="ECO:0000259" key="7">
    <source>
        <dbReference type="PROSITE" id="PS51201"/>
    </source>
</evidence>
<dbReference type="InterPro" id="IPR050721">
    <property type="entry name" value="Trk_Ktr_HKT_K-transport"/>
</dbReference>
<protein>
    <recommendedName>
        <fullName evidence="1">Trk system potassium uptake protein TrkA</fullName>
    </recommendedName>
</protein>
<dbReference type="PRINTS" id="PR00335">
    <property type="entry name" value="KUPTAKETRKA"/>
</dbReference>
<accession>A0A1I3K6R1</accession>
<dbReference type="InterPro" id="IPR036291">
    <property type="entry name" value="NAD(P)-bd_dom_sf"/>
</dbReference>
<evidence type="ECO:0000256" key="4">
    <source>
        <dbReference type="ARBA" id="ARBA00022958"/>
    </source>
</evidence>
<dbReference type="Proteomes" id="UP000199377">
    <property type="component" value="Unassembled WGS sequence"/>
</dbReference>
<dbReference type="InterPro" id="IPR003148">
    <property type="entry name" value="RCK_N"/>
</dbReference>
<keyword evidence="5" id="KW-0520">NAD</keyword>
<dbReference type="Gene3D" id="3.40.50.720">
    <property type="entry name" value="NAD(P)-binding Rossmann-like Domain"/>
    <property type="match status" value="2"/>
</dbReference>
<feature type="domain" description="RCK N-terminal" evidence="7">
    <location>
        <begin position="233"/>
        <end position="352"/>
    </location>
</feature>
<dbReference type="GO" id="GO:0015079">
    <property type="term" value="F:potassium ion transmembrane transporter activity"/>
    <property type="evidence" value="ECO:0007669"/>
    <property type="project" value="InterPro"/>
</dbReference>
<keyword evidence="4" id="KW-0630">Potassium</keyword>
<proteinExistence type="predicted"/>
<dbReference type="NCBIfam" id="NF007039">
    <property type="entry name" value="PRK09496.3-2"/>
    <property type="match status" value="1"/>
</dbReference>
<evidence type="ECO:0000313" key="9">
    <source>
        <dbReference type="EMBL" id="SFI68211.1"/>
    </source>
</evidence>
<dbReference type="PROSITE" id="PS51202">
    <property type="entry name" value="RCK_C"/>
    <property type="match status" value="2"/>
</dbReference>
<dbReference type="STRING" id="1114924.SAMN05216258_108323"/>
<dbReference type="PANTHER" id="PTHR43833:SF5">
    <property type="entry name" value="TRK SYSTEM POTASSIUM UPTAKE PROTEIN TRKA"/>
    <property type="match status" value="1"/>
</dbReference>
<dbReference type="EMBL" id="FOQH01000008">
    <property type="protein sequence ID" value="SFI68211.1"/>
    <property type="molecule type" value="Genomic_DNA"/>
</dbReference>
<keyword evidence="6" id="KW-0406">Ion transport</keyword>
<keyword evidence="10" id="KW-1185">Reference proteome</keyword>
<dbReference type="AlphaFoldDB" id="A0A1I3K6R1"/>
<dbReference type="GO" id="GO:0005886">
    <property type="term" value="C:plasma membrane"/>
    <property type="evidence" value="ECO:0007669"/>
    <property type="project" value="InterPro"/>
</dbReference>
<gene>
    <name evidence="9" type="ORF">SAMN05216258_108323</name>
</gene>
<sequence length="458" mass="50182">MKIIICGAGQVGSQIARHLSREANDVTIVDQDAGLVRRVTDSFDVNGIVGFASHPDVLERAGAEDADMLIAATFADEVNMVACQVAHSVFSVPQKIARIRAQSYLQNRWADLFRRDHMPIDVVISPELEVARVAMRRLQNPEAFDIENFLDGKVRLVGTRLLPDCPVLNTPLRQLSELFSTLKAIVVAYRREGQLHVASPQDSLLEGDDVYFVAAAEDVTRTLSLFGRESRKVSRVVIVGAGNVGLQVARMLEKHAERPRVKMIDRDRARAERAAEELERTIVLLGDGLDPVLLEEANVRDADAILSLTYDDKTNLLAAARGKKAGCRTAIALSNDPSYAELSDSLGVDALLVPRSTTVSSILRHVRRGRVRAVYAVGDAEAEVIEAQVLATSPIAGKPLRSAGFPESAIVGAVLTRDGVKMPTGDLVIQEHDRVVVFARRDVVREVEQLFRVSVDFF</sequence>
<evidence type="ECO:0000313" key="10">
    <source>
        <dbReference type="Proteomes" id="UP000199377"/>
    </source>
</evidence>
<evidence type="ECO:0000256" key="1">
    <source>
        <dbReference type="ARBA" id="ARBA00017378"/>
    </source>
</evidence>
<dbReference type="SUPFAM" id="SSF51735">
    <property type="entry name" value="NAD(P)-binding Rossmann-fold domains"/>
    <property type="match status" value="2"/>
</dbReference>
<evidence type="ECO:0000256" key="6">
    <source>
        <dbReference type="ARBA" id="ARBA00023065"/>
    </source>
</evidence>
<dbReference type="OrthoDB" id="9775180at2"/>
<dbReference type="Pfam" id="PF02080">
    <property type="entry name" value="TrkA_C"/>
    <property type="match status" value="2"/>
</dbReference>
<keyword evidence="2" id="KW-0813">Transport</keyword>
<feature type="domain" description="RCK C-terminal" evidence="8">
    <location>
        <begin position="144"/>
        <end position="228"/>
    </location>
</feature>
<dbReference type="PROSITE" id="PS51201">
    <property type="entry name" value="RCK_N"/>
    <property type="match status" value="2"/>
</dbReference>
<dbReference type="NCBIfam" id="NF007032">
    <property type="entry name" value="PRK09496.1-4"/>
    <property type="match status" value="1"/>
</dbReference>
<keyword evidence="3" id="KW-0633">Potassium transport</keyword>
<dbReference type="Pfam" id="PF02254">
    <property type="entry name" value="TrkA_N"/>
    <property type="match status" value="2"/>
</dbReference>
<dbReference type="InterPro" id="IPR036721">
    <property type="entry name" value="RCK_C_sf"/>
</dbReference>
<dbReference type="PANTHER" id="PTHR43833">
    <property type="entry name" value="POTASSIUM CHANNEL PROTEIN 2-RELATED-RELATED"/>
    <property type="match status" value="1"/>
</dbReference>
<organism evidence="9 10">
    <name type="scientific">Albimonas pacifica</name>
    <dbReference type="NCBI Taxonomy" id="1114924"/>
    <lineage>
        <taxon>Bacteria</taxon>
        <taxon>Pseudomonadati</taxon>
        <taxon>Pseudomonadota</taxon>
        <taxon>Alphaproteobacteria</taxon>
        <taxon>Rhodobacterales</taxon>
        <taxon>Paracoccaceae</taxon>
        <taxon>Albimonas</taxon>
    </lineage>
</organism>
<dbReference type="InterPro" id="IPR006036">
    <property type="entry name" value="K_uptake_TrkA"/>
</dbReference>
<name>A0A1I3K6R1_9RHOB</name>
<evidence type="ECO:0000256" key="3">
    <source>
        <dbReference type="ARBA" id="ARBA00022538"/>
    </source>
</evidence>
<dbReference type="InterPro" id="IPR006037">
    <property type="entry name" value="RCK_C"/>
</dbReference>
<evidence type="ECO:0000259" key="8">
    <source>
        <dbReference type="PROSITE" id="PS51202"/>
    </source>
</evidence>
<dbReference type="RefSeq" id="WP_092862138.1">
    <property type="nucleotide sequence ID" value="NZ_FOQH01000008.1"/>
</dbReference>